<reference evidence="1 2" key="1">
    <citation type="submission" date="2023-02" db="EMBL/GenBank/DDBJ databases">
        <authorList>
            <person name="Maleckis M."/>
        </authorList>
    </citation>
    <scope>NUCLEOTIDE SEQUENCE [LARGE SCALE GENOMIC DNA]</scope>
    <source>
        <strain evidence="1 2">P8-A2</strain>
        <plasmid evidence="1">unnamed1</plasmid>
    </source>
</reference>
<organism evidence="1 2">
    <name type="scientific">Streptomyces mirabilis</name>
    <dbReference type="NCBI Taxonomy" id="68239"/>
    <lineage>
        <taxon>Bacteria</taxon>
        <taxon>Bacillati</taxon>
        <taxon>Actinomycetota</taxon>
        <taxon>Actinomycetes</taxon>
        <taxon>Kitasatosporales</taxon>
        <taxon>Streptomycetaceae</taxon>
        <taxon>Streptomyces</taxon>
    </lineage>
</organism>
<proteinExistence type="predicted"/>
<keyword evidence="2" id="KW-1185">Reference proteome</keyword>
<sequence length="73" mass="7890">MARTINRCGADWLPSLLPDDPDADVMLYRRSDVGELGELLDALRQLTGPFAGAAARRAAVAARILLHSWTTGL</sequence>
<gene>
    <name evidence="1" type="ORF">PU648_56985</name>
</gene>
<evidence type="ECO:0000313" key="2">
    <source>
        <dbReference type="Proteomes" id="UP001257627"/>
    </source>
</evidence>
<dbReference type="RefSeq" id="WP_266944602.1">
    <property type="nucleotide sequence ID" value="NZ_JAPEMK010000002.1"/>
</dbReference>
<geneLocation type="plasmid" evidence="1">
    <name>unnamed1</name>
</geneLocation>
<accession>A0ABU3V5X1</accession>
<dbReference type="EMBL" id="JARAKF010000003">
    <property type="protein sequence ID" value="MDU9001557.1"/>
    <property type="molecule type" value="Genomic_DNA"/>
</dbReference>
<name>A0ABU3V5X1_9ACTN</name>
<protein>
    <submittedName>
        <fullName evidence="1">Uncharacterized protein</fullName>
    </submittedName>
</protein>
<keyword evidence="1" id="KW-0614">Plasmid</keyword>
<evidence type="ECO:0000313" key="1">
    <source>
        <dbReference type="EMBL" id="MDU9001557.1"/>
    </source>
</evidence>
<dbReference type="Proteomes" id="UP001257627">
    <property type="component" value="Unassembled WGS sequence"/>
</dbReference>
<comment type="caution">
    <text evidence="1">The sequence shown here is derived from an EMBL/GenBank/DDBJ whole genome shotgun (WGS) entry which is preliminary data.</text>
</comment>